<dbReference type="Proteomes" id="UP000756921">
    <property type="component" value="Unassembled WGS sequence"/>
</dbReference>
<gene>
    <name evidence="2" type="ORF">PMIN01_00370</name>
</gene>
<accession>A0A9P6KW79</accession>
<feature type="region of interest" description="Disordered" evidence="1">
    <location>
        <begin position="85"/>
        <end position="121"/>
    </location>
</feature>
<protein>
    <submittedName>
        <fullName evidence="2">Uncharacterized protein</fullName>
    </submittedName>
</protein>
<feature type="region of interest" description="Disordered" evidence="1">
    <location>
        <begin position="1"/>
        <end position="24"/>
    </location>
</feature>
<evidence type="ECO:0000313" key="2">
    <source>
        <dbReference type="EMBL" id="KAF9740831.1"/>
    </source>
</evidence>
<evidence type="ECO:0000256" key="1">
    <source>
        <dbReference type="SAM" id="MobiDB-lite"/>
    </source>
</evidence>
<proteinExistence type="predicted"/>
<comment type="caution">
    <text evidence="2">The sequence shown here is derived from an EMBL/GenBank/DDBJ whole genome shotgun (WGS) entry which is preliminary data.</text>
</comment>
<dbReference type="AlphaFoldDB" id="A0A9P6KW79"/>
<organism evidence="2 3">
    <name type="scientific">Paraphaeosphaeria minitans</name>
    <dbReference type="NCBI Taxonomy" id="565426"/>
    <lineage>
        <taxon>Eukaryota</taxon>
        <taxon>Fungi</taxon>
        <taxon>Dikarya</taxon>
        <taxon>Ascomycota</taxon>
        <taxon>Pezizomycotina</taxon>
        <taxon>Dothideomycetes</taxon>
        <taxon>Pleosporomycetidae</taxon>
        <taxon>Pleosporales</taxon>
        <taxon>Massarineae</taxon>
        <taxon>Didymosphaeriaceae</taxon>
        <taxon>Paraphaeosphaeria</taxon>
    </lineage>
</organism>
<name>A0A9P6KW79_9PLEO</name>
<evidence type="ECO:0000313" key="3">
    <source>
        <dbReference type="Proteomes" id="UP000756921"/>
    </source>
</evidence>
<keyword evidence="3" id="KW-1185">Reference proteome</keyword>
<sequence length="121" mass="13375">MSHFKARAWHNEEPQSPHPLESSPAAFPFETLEIVVGELARSHESALKLSPSGDRDCAMAYKTPWTSDFSVPDNVQPHSLQRLGSSADTLQSPPLHLQKPTILGRSFATHYGTSGRQKNKL</sequence>
<reference evidence="2" key="1">
    <citation type="journal article" date="2020" name="Mol. Plant Microbe Interact.">
        <title>Genome Sequence of the Biocontrol Agent Coniothyrium minitans strain Conio (IMI 134523).</title>
        <authorList>
            <person name="Patel D."/>
            <person name="Shittu T.A."/>
            <person name="Baroncelli R."/>
            <person name="Muthumeenakshi S."/>
            <person name="Osborne T.H."/>
            <person name="Janganan T.K."/>
            <person name="Sreenivasaprasad S."/>
        </authorList>
    </citation>
    <scope>NUCLEOTIDE SEQUENCE</scope>
    <source>
        <strain evidence="2">Conio</strain>
    </source>
</reference>
<dbReference type="EMBL" id="WJXW01000001">
    <property type="protein sequence ID" value="KAF9740831.1"/>
    <property type="molecule type" value="Genomic_DNA"/>
</dbReference>
<feature type="compositionally biased region" description="Polar residues" evidence="1">
    <location>
        <begin position="111"/>
        <end position="121"/>
    </location>
</feature>